<dbReference type="RefSeq" id="WP_168961553.1">
    <property type="nucleotide sequence ID" value="NZ_JABAEW010000004.1"/>
</dbReference>
<evidence type="ECO:0000313" key="3">
    <source>
        <dbReference type="Proteomes" id="UP000576225"/>
    </source>
</evidence>
<name>A0A848ATI3_9BACT</name>
<reference evidence="2 3" key="1">
    <citation type="submission" date="2020-04" db="EMBL/GenBank/DDBJ databases">
        <authorList>
            <person name="Hitch T.C.A."/>
            <person name="Wylensek D."/>
            <person name="Clavel T."/>
        </authorList>
    </citation>
    <scope>NUCLEOTIDE SEQUENCE [LARGE SCALE GENOMIC DNA]</scope>
    <source>
        <strain evidence="2 3">COR2-253-APC-1A</strain>
    </source>
</reference>
<dbReference type="Pfam" id="PF01597">
    <property type="entry name" value="GCV_H"/>
    <property type="match status" value="1"/>
</dbReference>
<dbReference type="GO" id="GO:0005737">
    <property type="term" value="C:cytoplasm"/>
    <property type="evidence" value="ECO:0007669"/>
    <property type="project" value="TreeGrafter"/>
</dbReference>
<gene>
    <name evidence="2" type="ORF">HF882_03040</name>
</gene>
<proteinExistence type="predicted"/>
<dbReference type="EMBL" id="JABAEW010000004">
    <property type="protein sequence ID" value="NMD85553.1"/>
    <property type="molecule type" value="Genomic_DNA"/>
</dbReference>
<dbReference type="CDD" id="cd06848">
    <property type="entry name" value="GCS_H"/>
    <property type="match status" value="1"/>
</dbReference>
<evidence type="ECO:0000313" key="2">
    <source>
        <dbReference type="EMBL" id="NMD85553.1"/>
    </source>
</evidence>
<dbReference type="SUPFAM" id="SSF51230">
    <property type="entry name" value="Single hybrid motif"/>
    <property type="match status" value="1"/>
</dbReference>
<dbReference type="Gene3D" id="2.40.50.100">
    <property type="match status" value="1"/>
</dbReference>
<dbReference type="PANTHER" id="PTHR11715:SF3">
    <property type="entry name" value="GLYCINE CLEAVAGE SYSTEM H PROTEIN-RELATED"/>
    <property type="match status" value="1"/>
</dbReference>
<evidence type="ECO:0000256" key="1">
    <source>
        <dbReference type="ARBA" id="ARBA00022823"/>
    </source>
</evidence>
<dbReference type="InterPro" id="IPR002930">
    <property type="entry name" value="GCV_H"/>
</dbReference>
<comment type="caution">
    <text evidence="2">The sequence shown here is derived from an EMBL/GenBank/DDBJ whole genome shotgun (WGS) entry which is preliminary data.</text>
</comment>
<organism evidence="2 3">
    <name type="scientific">Victivallis vadensis</name>
    <dbReference type="NCBI Taxonomy" id="172901"/>
    <lineage>
        <taxon>Bacteria</taxon>
        <taxon>Pseudomonadati</taxon>
        <taxon>Lentisphaerota</taxon>
        <taxon>Lentisphaeria</taxon>
        <taxon>Victivallales</taxon>
        <taxon>Victivallaceae</taxon>
        <taxon>Victivallis</taxon>
    </lineage>
</organism>
<accession>A0A848ATI3</accession>
<dbReference type="PANTHER" id="PTHR11715">
    <property type="entry name" value="GLYCINE CLEAVAGE SYSTEM H PROTEIN"/>
    <property type="match status" value="1"/>
</dbReference>
<dbReference type="GO" id="GO:0019464">
    <property type="term" value="P:glycine decarboxylation via glycine cleavage system"/>
    <property type="evidence" value="ECO:0007669"/>
    <property type="project" value="InterPro"/>
</dbReference>
<keyword evidence="1" id="KW-0450">Lipoyl</keyword>
<protein>
    <submittedName>
        <fullName evidence="2">Glycine cleavage system protein H</fullName>
    </submittedName>
</protein>
<dbReference type="Proteomes" id="UP000576225">
    <property type="component" value="Unassembled WGS sequence"/>
</dbReference>
<sequence>MKLYTKEHLWLDFEDGIVVLGLTSYAISQLGEITFLTFQTSDFLNADDSIACVESVKIAWEIRSPISGKLLTVNRELESSQDKLNHSPESDGWLCQIITPEWQAADWMSPAAYQRYLETL</sequence>
<dbReference type="InterPro" id="IPR011053">
    <property type="entry name" value="Single_hybrid_motif"/>
</dbReference>
<dbReference type="GO" id="GO:0005960">
    <property type="term" value="C:glycine cleavage complex"/>
    <property type="evidence" value="ECO:0007669"/>
    <property type="project" value="InterPro"/>
</dbReference>
<dbReference type="InterPro" id="IPR033753">
    <property type="entry name" value="GCV_H/Fam206"/>
</dbReference>
<dbReference type="AlphaFoldDB" id="A0A848ATI3"/>
<dbReference type="GO" id="GO:0009249">
    <property type="term" value="P:protein lipoylation"/>
    <property type="evidence" value="ECO:0007669"/>
    <property type="project" value="TreeGrafter"/>
</dbReference>